<feature type="transmembrane region" description="Helical" evidence="1">
    <location>
        <begin position="64"/>
        <end position="84"/>
    </location>
</feature>
<gene>
    <name evidence="2" type="ORF">SAMN04488509_10633</name>
</gene>
<feature type="transmembrane region" description="Helical" evidence="1">
    <location>
        <begin position="198"/>
        <end position="215"/>
    </location>
</feature>
<reference evidence="2 3" key="1">
    <citation type="submission" date="2016-10" db="EMBL/GenBank/DDBJ databases">
        <authorList>
            <person name="de Groot N.N."/>
        </authorList>
    </citation>
    <scope>NUCLEOTIDE SEQUENCE [LARGE SCALE GENOMIC DNA]</scope>
    <source>
        <strain evidence="2 3">DSM 16957</strain>
    </source>
</reference>
<dbReference type="EMBL" id="FNAG01000006">
    <property type="protein sequence ID" value="SDD72986.1"/>
    <property type="molecule type" value="Genomic_DNA"/>
</dbReference>
<evidence type="ECO:0000313" key="3">
    <source>
        <dbReference type="Proteomes" id="UP000199603"/>
    </source>
</evidence>
<dbReference type="RefSeq" id="WP_091242620.1">
    <property type="nucleotide sequence ID" value="NZ_FNAG01000006.1"/>
</dbReference>
<feature type="transmembrane region" description="Helical" evidence="1">
    <location>
        <begin position="160"/>
        <end position="178"/>
    </location>
</feature>
<dbReference type="OrthoDB" id="9180406at2"/>
<organism evidence="2 3">
    <name type="scientific">Aquimonas voraii</name>
    <dbReference type="NCBI Taxonomy" id="265719"/>
    <lineage>
        <taxon>Bacteria</taxon>
        <taxon>Pseudomonadati</taxon>
        <taxon>Pseudomonadota</taxon>
        <taxon>Gammaproteobacteria</taxon>
        <taxon>Lysobacterales</taxon>
        <taxon>Lysobacteraceae</taxon>
        <taxon>Aquimonas</taxon>
    </lineage>
</organism>
<keyword evidence="1" id="KW-1133">Transmembrane helix</keyword>
<evidence type="ECO:0008006" key="4">
    <source>
        <dbReference type="Google" id="ProtNLM"/>
    </source>
</evidence>
<feature type="transmembrane region" description="Helical" evidence="1">
    <location>
        <begin position="96"/>
        <end position="116"/>
    </location>
</feature>
<sequence>MTDRRYALWPLPLAVALVPVFAAHLAYALSIEAGHVPACVPYFEGCTSISRAARHGLGNHLFRLLMLPSALLLTLHWLATIVWLRQSTGESRAGSSLWLLAPFAGLVLAVYATFLGTDGEAYRFLRRYGAQLYFASVYLAQLVVVRHWHRRLGRWDRVGTVWLAISLMMLALGLGYTAVANGFEDPELKDRMENLLEWHIGALMTAWYLLLAWVWRREGFNLGFRLGR</sequence>
<dbReference type="Proteomes" id="UP000199603">
    <property type="component" value="Unassembled WGS sequence"/>
</dbReference>
<keyword evidence="3" id="KW-1185">Reference proteome</keyword>
<keyword evidence="1" id="KW-0812">Transmembrane</keyword>
<feature type="transmembrane region" description="Helical" evidence="1">
    <location>
        <begin position="128"/>
        <end position="148"/>
    </location>
</feature>
<name>A0A1G6X6P6_9GAMM</name>
<keyword evidence="1" id="KW-0472">Membrane</keyword>
<evidence type="ECO:0000313" key="2">
    <source>
        <dbReference type="EMBL" id="SDD72986.1"/>
    </source>
</evidence>
<accession>A0A1G6X6P6</accession>
<evidence type="ECO:0000256" key="1">
    <source>
        <dbReference type="SAM" id="Phobius"/>
    </source>
</evidence>
<proteinExistence type="predicted"/>
<protein>
    <recommendedName>
        <fullName evidence="4">Frag1/DRAM/Sfk1 family protein</fullName>
    </recommendedName>
</protein>
<dbReference type="AlphaFoldDB" id="A0A1G6X6P6"/>